<feature type="compositionally biased region" description="Polar residues" evidence="2">
    <location>
        <begin position="405"/>
        <end position="429"/>
    </location>
</feature>
<keyword evidence="4" id="KW-1185">Reference proteome</keyword>
<feature type="compositionally biased region" description="Low complexity" evidence="2">
    <location>
        <begin position="116"/>
        <end position="136"/>
    </location>
</feature>
<dbReference type="AlphaFoldDB" id="A0A8H5C9B8"/>
<feature type="compositionally biased region" description="Polar residues" evidence="2">
    <location>
        <begin position="522"/>
        <end position="532"/>
    </location>
</feature>
<dbReference type="Proteomes" id="UP000559256">
    <property type="component" value="Unassembled WGS sequence"/>
</dbReference>
<dbReference type="EMBL" id="JAACJM010000213">
    <property type="protein sequence ID" value="KAF5337607.1"/>
    <property type="molecule type" value="Genomic_DNA"/>
</dbReference>
<organism evidence="3 4">
    <name type="scientific">Tetrapyrgos nigripes</name>
    <dbReference type="NCBI Taxonomy" id="182062"/>
    <lineage>
        <taxon>Eukaryota</taxon>
        <taxon>Fungi</taxon>
        <taxon>Dikarya</taxon>
        <taxon>Basidiomycota</taxon>
        <taxon>Agaricomycotina</taxon>
        <taxon>Agaricomycetes</taxon>
        <taxon>Agaricomycetidae</taxon>
        <taxon>Agaricales</taxon>
        <taxon>Marasmiineae</taxon>
        <taxon>Marasmiaceae</taxon>
        <taxon>Tetrapyrgos</taxon>
    </lineage>
</organism>
<proteinExistence type="predicted"/>
<feature type="region of interest" description="Disordered" evidence="2">
    <location>
        <begin position="668"/>
        <end position="708"/>
    </location>
</feature>
<comment type="caution">
    <text evidence="3">The sequence shown here is derived from an EMBL/GenBank/DDBJ whole genome shotgun (WGS) entry which is preliminary data.</text>
</comment>
<accession>A0A8H5C9B8</accession>
<feature type="compositionally biased region" description="Low complexity" evidence="2">
    <location>
        <begin position="21"/>
        <end position="39"/>
    </location>
</feature>
<keyword evidence="1" id="KW-0175">Coiled coil</keyword>
<feature type="compositionally biased region" description="Polar residues" evidence="2">
    <location>
        <begin position="552"/>
        <end position="580"/>
    </location>
</feature>
<feature type="compositionally biased region" description="Basic and acidic residues" evidence="2">
    <location>
        <begin position="676"/>
        <end position="693"/>
    </location>
</feature>
<feature type="compositionally biased region" description="Polar residues" evidence="2">
    <location>
        <begin position="222"/>
        <end position="244"/>
    </location>
</feature>
<feature type="compositionally biased region" description="Polar residues" evidence="2">
    <location>
        <begin position="360"/>
        <end position="380"/>
    </location>
</feature>
<sequence>MPGKHVRFNIPSTPLESFSISTLPSSAGPLTLPSSPGPSQVNPSIALRAVPPVRWDVAIPPSSAKPARRNTTRQAFYKPATTETAHRLYKGTTGYGTSIGSSISISTPPGNRRSSRGSCRVLNSSSSSSPSSIPIKTESESENDLSYHQYEIPHRNVAALGQDRVSRLRNIHGTYPDRLKSLQNIHNLSDLAVSIDNASGTPLSSEKDSTSSVRAVPEVMNGSAQRDCSPKGSSVSNNIDTKQAVSLPPSMPPISKPEEMKNVAQGFPSNPTVHDSSSGFRKWQHSEARKKGKDSAVAGSASEAMDVDEEPSGARDGGGDQHSETDPRPRASPSAPFARLPLESPAPSSSSSKSYPIPSVTLSHAESSQCDSHPQNSSPASFKYPGAPPPIRPSSSFLARVLNSPEHSWTPFSWEQSKPETSNNENAWSSEVDKMFNSEIEQPDNEDHAMDDACVSKEIKKEALEGMENQSHSTDPKDAVVDQPEQDELPSTSSPPHSPSRMIDEPKDREDVEVDSEDCRSDSVSLQTSTPHQPVPPVIVEPQSRVGAAETISFTAEIQEQSGRPDTDVNASPALTTKSPHPSPLPSPAQQCMPLSSPLSSPISSLIEPTITIDVQRSDNGIPAEQRASASSDMVPELVPSTSISPDQSVRDVPPGIPPSVWSSLSPLSSPVSVNGHDDDVKSIRCSPIRDDPGTVLESKTEPPSPLPEPAAFHLVQRPGITPSIMNCAVQKKQESFDCFHTADSSPTLIGERPDPPDSRHLTIGNTKYLSRLHSGLHSPDWVLSMHHDWGWLSRSGGDKASLPERRKRDTANLLSHLLAEWAASPPGAFNNANGFGIHGSSFANAQNVHYTINHYWPAPTSNSGPSSYELHLQQQNQQLQKQLEDERTIRKQNEARNERMLSNIRQSLHRLEARIPPGPEPPPNEAENEDSYFDIMRAVYLQKLVTQDDRTTFVTEMIAFMTPPLRNPSLAPAPHPAFFQRLPNVKKHQLWMKTHDVAITSTVYPTADISTIRMGDLSLDLVLREGF</sequence>
<feature type="compositionally biased region" description="Basic and acidic residues" evidence="2">
    <location>
        <begin position="317"/>
        <end position="329"/>
    </location>
</feature>
<feature type="compositionally biased region" description="Low complexity" evidence="2">
    <location>
        <begin position="331"/>
        <end position="359"/>
    </location>
</feature>
<feature type="region of interest" description="Disordered" evidence="2">
    <location>
        <begin position="99"/>
        <end position="142"/>
    </location>
</feature>
<feature type="compositionally biased region" description="Polar residues" evidence="2">
    <location>
        <begin position="10"/>
        <end position="20"/>
    </location>
</feature>
<name>A0A8H5C9B8_9AGAR</name>
<feature type="region of interest" description="Disordered" evidence="2">
    <location>
        <begin position="1"/>
        <end position="41"/>
    </location>
</feature>
<protein>
    <submittedName>
        <fullName evidence="3">Uncharacterized protein</fullName>
    </submittedName>
</protein>
<gene>
    <name evidence="3" type="ORF">D9758_014914</name>
</gene>
<evidence type="ECO:0000313" key="3">
    <source>
        <dbReference type="EMBL" id="KAF5337607.1"/>
    </source>
</evidence>
<reference evidence="3 4" key="1">
    <citation type="journal article" date="2020" name="ISME J.">
        <title>Uncovering the hidden diversity of litter-decomposition mechanisms in mushroom-forming fungi.</title>
        <authorList>
            <person name="Floudas D."/>
            <person name="Bentzer J."/>
            <person name="Ahren D."/>
            <person name="Johansson T."/>
            <person name="Persson P."/>
            <person name="Tunlid A."/>
        </authorList>
    </citation>
    <scope>NUCLEOTIDE SEQUENCE [LARGE SCALE GENOMIC DNA]</scope>
    <source>
        <strain evidence="3 4">CBS 291.85</strain>
    </source>
</reference>
<feature type="coiled-coil region" evidence="1">
    <location>
        <begin position="870"/>
        <end position="897"/>
    </location>
</feature>
<feature type="compositionally biased region" description="Low complexity" evidence="2">
    <location>
        <begin position="594"/>
        <end position="607"/>
    </location>
</feature>
<evidence type="ECO:0000313" key="4">
    <source>
        <dbReference type="Proteomes" id="UP000559256"/>
    </source>
</evidence>
<feature type="compositionally biased region" description="Polar residues" evidence="2">
    <location>
        <begin position="267"/>
        <end position="279"/>
    </location>
</feature>
<evidence type="ECO:0000256" key="1">
    <source>
        <dbReference type="SAM" id="Coils"/>
    </source>
</evidence>
<evidence type="ECO:0000256" key="2">
    <source>
        <dbReference type="SAM" id="MobiDB-lite"/>
    </source>
</evidence>
<feature type="region of interest" description="Disordered" evidence="2">
    <location>
        <begin position="220"/>
        <end position="654"/>
    </location>
</feature>
<feature type="compositionally biased region" description="Basic and acidic residues" evidence="2">
    <location>
        <begin position="445"/>
        <end position="464"/>
    </location>
</feature>